<organism evidence="1 2">
    <name type="scientific">Mucilaginibacter defluvii</name>
    <dbReference type="NCBI Taxonomy" id="1196019"/>
    <lineage>
        <taxon>Bacteria</taxon>
        <taxon>Pseudomonadati</taxon>
        <taxon>Bacteroidota</taxon>
        <taxon>Sphingobacteriia</taxon>
        <taxon>Sphingobacteriales</taxon>
        <taxon>Sphingobacteriaceae</taxon>
        <taxon>Mucilaginibacter</taxon>
    </lineage>
</organism>
<evidence type="ECO:0000313" key="2">
    <source>
        <dbReference type="Proteomes" id="UP001501436"/>
    </source>
</evidence>
<evidence type="ECO:0000313" key="1">
    <source>
        <dbReference type="EMBL" id="GAA4907398.1"/>
    </source>
</evidence>
<dbReference type="PROSITE" id="PS51257">
    <property type="entry name" value="PROKAR_LIPOPROTEIN"/>
    <property type="match status" value="1"/>
</dbReference>
<dbReference type="EMBL" id="BAABJI010000001">
    <property type="protein sequence ID" value="GAA4907398.1"/>
    <property type="molecule type" value="Genomic_DNA"/>
</dbReference>
<proteinExistence type="predicted"/>
<reference evidence="2" key="1">
    <citation type="journal article" date="2019" name="Int. J. Syst. Evol. Microbiol.">
        <title>The Global Catalogue of Microorganisms (GCM) 10K type strain sequencing project: providing services to taxonomists for standard genome sequencing and annotation.</title>
        <authorList>
            <consortium name="The Broad Institute Genomics Platform"/>
            <consortium name="The Broad Institute Genome Sequencing Center for Infectious Disease"/>
            <person name="Wu L."/>
            <person name="Ma J."/>
        </authorList>
    </citation>
    <scope>NUCLEOTIDE SEQUENCE [LARGE SCALE GENOMIC DNA]</scope>
    <source>
        <strain evidence="2">JCM 18283</strain>
    </source>
</reference>
<gene>
    <name evidence="1" type="ORF">GCM10023313_07780</name>
</gene>
<dbReference type="Proteomes" id="UP001501436">
    <property type="component" value="Unassembled WGS sequence"/>
</dbReference>
<dbReference type="RefSeq" id="WP_345329601.1">
    <property type="nucleotide sequence ID" value="NZ_BAABJI010000001.1"/>
</dbReference>
<keyword evidence="2" id="KW-1185">Reference proteome</keyword>
<protein>
    <submittedName>
        <fullName evidence="1">Uncharacterized protein</fullName>
    </submittedName>
</protein>
<accession>A0ABP9FPD8</accession>
<name>A0ABP9FPD8_9SPHI</name>
<sequence length="201" mass="22931">MRKLLLIFIAATLFSCKKEATYGPLKLKNGQEVDLLVDHRYGADQDVLLLANNRKSAEAYLSGFNDREPGYNYKVKAKFHYEENPPADGPSYWYDFVKVESKEQYKGDEAFTVPMIVSYVPGGPVIRLNKTGSNYYFVPDKLQFTYADNTVKAELEEIWANVEEVQNNGQLPRWKAIKATVTHDPSNFGKAYLVKQIVFTP</sequence>
<comment type="caution">
    <text evidence="1">The sequence shown here is derived from an EMBL/GenBank/DDBJ whole genome shotgun (WGS) entry which is preliminary data.</text>
</comment>